<gene>
    <name evidence="3" type="ORF">AAG570_009049</name>
</gene>
<evidence type="ECO:0000313" key="3">
    <source>
        <dbReference type="EMBL" id="KAL1138988.1"/>
    </source>
</evidence>
<evidence type="ECO:0000313" key="4">
    <source>
        <dbReference type="Proteomes" id="UP001558652"/>
    </source>
</evidence>
<evidence type="ECO:0000256" key="2">
    <source>
        <dbReference type="SAM" id="SignalP"/>
    </source>
</evidence>
<name>A0ABD0Z9Q3_9HEMI</name>
<feature type="region of interest" description="Disordered" evidence="1">
    <location>
        <begin position="53"/>
        <end position="109"/>
    </location>
</feature>
<feature type="chain" id="PRO_5044795813" description="Secreted protein" evidence="2">
    <location>
        <begin position="19"/>
        <end position="135"/>
    </location>
</feature>
<proteinExistence type="predicted"/>
<dbReference type="EMBL" id="JBFDAA010000003">
    <property type="protein sequence ID" value="KAL1138988.1"/>
    <property type="molecule type" value="Genomic_DNA"/>
</dbReference>
<keyword evidence="4" id="KW-1185">Reference proteome</keyword>
<reference evidence="3 4" key="1">
    <citation type="submission" date="2024-07" db="EMBL/GenBank/DDBJ databases">
        <title>Chromosome-level genome assembly of the water stick insect Ranatra chinensis (Heteroptera: Nepidae).</title>
        <authorList>
            <person name="Liu X."/>
        </authorList>
    </citation>
    <scope>NUCLEOTIDE SEQUENCE [LARGE SCALE GENOMIC DNA]</scope>
    <source>
        <strain evidence="3">Cailab_2021Rc</strain>
        <tissue evidence="3">Muscle</tissue>
    </source>
</reference>
<comment type="caution">
    <text evidence="3">The sequence shown here is derived from an EMBL/GenBank/DDBJ whole genome shotgun (WGS) entry which is preliminary data.</text>
</comment>
<evidence type="ECO:0000256" key="1">
    <source>
        <dbReference type="SAM" id="MobiDB-lite"/>
    </source>
</evidence>
<feature type="signal peptide" evidence="2">
    <location>
        <begin position="1"/>
        <end position="18"/>
    </location>
</feature>
<dbReference type="Proteomes" id="UP001558652">
    <property type="component" value="Unassembled WGS sequence"/>
</dbReference>
<keyword evidence="2" id="KW-0732">Signal</keyword>
<protein>
    <recommendedName>
        <fullName evidence="5">Secreted protein</fullName>
    </recommendedName>
</protein>
<sequence>MPLDVLKMLLLRIAVVMATLVEIYCQYPTTQSGQGTPNPNYVYRRVHFQTENGPNFDYGSVQDKRGNQPPQWTALPQRPHQYTPTPTEYPRRPYIEETTKQPRRCHPVGDTKSGDVLYYTYGNRRNGHTTGCYNL</sequence>
<dbReference type="AlphaFoldDB" id="A0ABD0Z9Q3"/>
<accession>A0ABD0Z9Q3</accession>
<organism evidence="3 4">
    <name type="scientific">Ranatra chinensis</name>
    <dbReference type="NCBI Taxonomy" id="642074"/>
    <lineage>
        <taxon>Eukaryota</taxon>
        <taxon>Metazoa</taxon>
        <taxon>Ecdysozoa</taxon>
        <taxon>Arthropoda</taxon>
        <taxon>Hexapoda</taxon>
        <taxon>Insecta</taxon>
        <taxon>Pterygota</taxon>
        <taxon>Neoptera</taxon>
        <taxon>Paraneoptera</taxon>
        <taxon>Hemiptera</taxon>
        <taxon>Heteroptera</taxon>
        <taxon>Panheteroptera</taxon>
        <taxon>Nepomorpha</taxon>
        <taxon>Nepidae</taxon>
        <taxon>Ranatrinae</taxon>
        <taxon>Ranatra</taxon>
    </lineage>
</organism>
<evidence type="ECO:0008006" key="5">
    <source>
        <dbReference type="Google" id="ProtNLM"/>
    </source>
</evidence>
<feature type="compositionally biased region" description="Basic and acidic residues" evidence="1">
    <location>
        <begin position="89"/>
        <end position="100"/>
    </location>
</feature>